<dbReference type="InterPro" id="IPR000825">
    <property type="entry name" value="SUF_FeS_clus_asmbl_SufBD_core"/>
</dbReference>
<dbReference type="PANTHER" id="PTHR43575:SF1">
    <property type="entry name" value="PROTEIN ABCI7, CHLOROPLASTIC"/>
    <property type="match status" value="1"/>
</dbReference>
<sequence length="365" mass="38774">MADENTSVVLDRVNEPPAQTWNRLRANDITLTVPKISRKGDVYFALPQLFSRVECGMGEKVTNWVTSQAADARYVEVRAGEKREEPIVVAIDTDKGEVADTGVMVRAGATVSIVVAAGGTGAADTTSASLLRVVAEEGAHVTITEVVGVGSTQQHLESVGVDADDDARVEVRQYALGGGTVAFGTAVSLSGDRARANIGLRYFADGKDRLDVNHVVRQRGKNTISHVRENGILDDAAEKALRATIDLVHGARGSKGDEAENVLVFGDDVVNKTVPVILCDEDDVQGNHGATIGTVGPEQMDYLADRGLSRKDAEALFVRALFEDAIINAPESHAHDVAVRQAELVLGAEVAHDFDASAQLAEGEE</sequence>
<dbReference type="GO" id="GO:0016226">
    <property type="term" value="P:iron-sulfur cluster assembly"/>
    <property type="evidence" value="ECO:0007669"/>
    <property type="project" value="InterPro"/>
</dbReference>
<name>A0A100YXH0_TRASO</name>
<dbReference type="EMBL" id="LOJF01000001">
    <property type="protein sequence ID" value="KUH59483.1"/>
    <property type="molecule type" value="Genomic_DNA"/>
</dbReference>
<dbReference type="InterPro" id="IPR055346">
    <property type="entry name" value="Fe-S_cluster_assembly_SufBD"/>
</dbReference>
<feature type="domain" description="SUF system FeS cluster assembly SufBD core" evidence="1">
    <location>
        <begin position="95"/>
        <end position="320"/>
    </location>
</feature>
<organism evidence="2 3">
    <name type="scientific">Tractidigestivibacter scatoligenes</name>
    <name type="common">Olsenella scatoligenes</name>
    <dbReference type="NCBI Taxonomy" id="1299998"/>
    <lineage>
        <taxon>Bacteria</taxon>
        <taxon>Bacillati</taxon>
        <taxon>Actinomycetota</taxon>
        <taxon>Coriobacteriia</taxon>
        <taxon>Coriobacteriales</taxon>
        <taxon>Atopobiaceae</taxon>
        <taxon>Tractidigestivibacter</taxon>
    </lineage>
</organism>
<dbReference type="PANTHER" id="PTHR43575">
    <property type="entry name" value="PROTEIN ABCI7, CHLOROPLASTIC"/>
    <property type="match status" value="1"/>
</dbReference>
<keyword evidence="3" id="KW-1185">Reference proteome</keyword>
<dbReference type="Proteomes" id="UP000054078">
    <property type="component" value="Unassembled WGS sequence"/>
</dbReference>
<comment type="caution">
    <text evidence="2">The sequence shown here is derived from an EMBL/GenBank/DDBJ whole genome shotgun (WGS) entry which is preliminary data.</text>
</comment>
<reference evidence="2 3" key="1">
    <citation type="submission" date="2015-12" db="EMBL/GenBank/DDBJ databases">
        <title>Draft Genome Sequence of Olsenella scatoligenes SK9K4T; a Producer of 3-Methylindole- (skatole) and 4-Methylphenol- (p-cresol) Isolated from Pig Feces.</title>
        <authorList>
            <person name="Li X."/>
            <person name="Borg B."/>
            <person name="Canibe N."/>
        </authorList>
    </citation>
    <scope>NUCLEOTIDE SEQUENCE [LARGE SCALE GENOMIC DNA]</scope>
    <source>
        <strain evidence="2 3">SK9K4</strain>
    </source>
</reference>
<dbReference type="OrthoDB" id="9803529at2"/>
<accession>A0A100YXH0</accession>
<evidence type="ECO:0000259" key="1">
    <source>
        <dbReference type="Pfam" id="PF01458"/>
    </source>
</evidence>
<dbReference type="Pfam" id="PF01458">
    <property type="entry name" value="SUFBD_core"/>
    <property type="match status" value="1"/>
</dbReference>
<dbReference type="STRING" id="1299998.AUL39_04025"/>
<dbReference type="RefSeq" id="WP_059053829.1">
    <property type="nucleotide sequence ID" value="NZ_LOJF01000001.1"/>
</dbReference>
<evidence type="ECO:0000313" key="2">
    <source>
        <dbReference type="EMBL" id="KUH59483.1"/>
    </source>
</evidence>
<evidence type="ECO:0000313" key="3">
    <source>
        <dbReference type="Proteomes" id="UP000054078"/>
    </source>
</evidence>
<dbReference type="SUPFAM" id="SSF101960">
    <property type="entry name" value="Stabilizer of iron transporter SufD"/>
    <property type="match status" value="1"/>
</dbReference>
<dbReference type="InterPro" id="IPR037284">
    <property type="entry name" value="SUF_FeS_clus_asmbl_SufBD_sf"/>
</dbReference>
<proteinExistence type="predicted"/>
<dbReference type="AlphaFoldDB" id="A0A100YXH0"/>
<protein>
    <submittedName>
        <fullName evidence="2">SufBD protein</fullName>
    </submittedName>
</protein>
<gene>
    <name evidence="2" type="ORF">AUL39_04025</name>
</gene>